<dbReference type="InterPro" id="IPR035892">
    <property type="entry name" value="C2_domain_sf"/>
</dbReference>
<gene>
    <name evidence="5" type="ORF">PIIN_00174</name>
</gene>
<dbReference type="PROSITE" id="PS51258">
    <property type="entry name" value="MHD1"/>
    <property type="match status" value="1"/>
</dbReference>
<dbReference type="InterPro" id="IPR014770">
    <property type="entry name" value="Munc13_1"/>
</dbReference>
<accession>G4T5B5</accession>
<dbReference type="Gene3D" id="1.10.357.50">
    <property type="match status" value="1"/>
</dbReference>
<dbReference type="InterPro" id="IPR000008">
    <property type="entry name" value="C2_dom"/>
</dbReference>
<evidence type="ECO:0000259" key="4">
    <source>
        <dbReference type="PROSITE" id="PS51259"/>
    </source>
</evidence>
<keyword evidence="6" id="KW-1185">Reference proteome</keyword>
<feature type="domain" description="MHD2" evidence="4">
    <location>
        <begin position="1094"/>
        <end position="1210"/>
    </location>
</feature>
<dbReference type="HOGENOM" id="CLU_003023_0_0_1"/>
<comment type="caution">
    <text evidence="5">The sequence shown here is derived from an EMBL/GenBank/DDBJ whole genome shotgun (WGS) entry which is preliminary data.</text>
</comment>
<feature type="domain" description="MHD1" evidence="3">
    <location>
        <begin position="667"/>
        <end position="784"/>
    </location>
</feature>
<dbReference type="FunCoup" id="G4T5B5">
    <property type="interactions" value="19"/>
</dbReference>
<dbReference type="InParanoid" id="G4T5B5"/>
<dbReference type="InterPro" id="IPR052811">
    <property type="entry name" value="Glucose_resp_signaling"/>
</dbReference>
<feature type="domain" description="C2" evidence="2">
    <location>
        <begin position="860"/>
        <end position="977"/>
    </location>
</feature>
<proteinExistence type="predicted"/>
<name>G4T5B5_SERID</name>
<sequence length="1303" mass="149336">MTGRSYDSIASERRLRRNRVTDADLFNYCLRVAYLSFLLAPRAPQAPAASALNGDARDSRDYQSRLSSITNSFAAFGELIKDMSGREGSKQVKFPEKLLKVLDQRMQDIAMGRDQTFASYCLGLLSLIVHHRYHDLITRRTIAKFWGTFKDPTFHRQMERNRKVEELILNFVTTASASLRQDPQLASNDSWKLELNNQIAYFTRIVRDALKNVSHVPPELTQRVDMYVSKLVPSSGGLPQSSDAGKQEMAPPPAATLADMVLVRVVGRLFDKTDDELQREINGIKKYCTEKAALIDLKMCLQNINAGLPFPGRREDFPDETSFQHWKSLEQTHLSQLMVVMVQFNPELAKSSSSEAYAGSRPESLYSNRLSVVSSRQSVVLPDGDLPDSMGDEGGNQGFTYIPPNPKRFYKKLIERCIEYDLRAMHTLPEDQEVPLGILSTSHLDIINECALRWRIMQSYRVTCFLDVIKYKYEREEVPLECIPEALQHVEKEFEPERWPVPDREYLGTVASSIFNIFLAALYHTFEQLPNLKRKAISPFLGILERVKGTGVLEMYEIDVSARMRELSDRIRILAMHHYTDKSSGILTDPGVNRALPFILLSEGLEEVASKLDQTFKQPLLGEIDIVGLFVETQVPLYLTDLEESRRRLLESSATTPAPETPIEDIFTLYKATKSLMDLMTLYAPNVEKQFDLGSFFEPYVRQWLLDTDSKTAQWVQSAVTVDDFEPKGAERHSSSVVDLFYSLDTPINFLMDLQWPNAYQEARFCTTLAKTVSKLMEQYCRSVEETFMEEMFPRTADPYLQPQRQSAWLEKAKQSIQGDKKVEPFNFKPESCVKLNNIGAARGLLDKIYTRLRADEMSRIMKEEAPAVPSKETIRNLFTVKIVMAEGLGNSDNRVMDTFATLSDEHGHRLAKTRTIYETTDPRWEETFDISVDNPLWLMISVRDRSLIGKHDIVARNYICLDPRRYGDFLAHDLWLDLDPQGRILLRISMEGEQDDILFFFGRAFRSLKRTESDMVRIFIDKMSPLFREVLSRTTLKRLSKVGGLDYNKAIGNVTALFGSLTAGSSSEVQIPLPQHEKPRIKPESGVSDEEVEAAMGPLYDYLNDNLQILNTNLSDAARETVMNKIWKEILLIIEGLLVPSLGDTPSTMKPLHDKELDIVFKWLRSLLNFFYAEGEGMSMESLQNPKYREIMSLRLYYDWHTDQLMEEAVRMMQAQLRSAPTMKKRAKSVYSQRSLGTIKDRKREKRRDKQGDNTAEPILKILRMRPNTTDFLQQQVDIMQKIQAEKHQQHPRGHAVPPLPQ</sequence>
<dbReference type="Gene3D" id="1.20.58.1100">
    <property type="match status" value="1"/>
</dbReference>
<dbReference type="InterPro" id="IPR014772">
    <property type="entry name" value="Munc13_dom-2"/>
</dbReference>
<protein>
    <submittedName>
        <fullName evidence="5">Uncharacterized protein</fullName>
    </submittedName>
</protein>
<dbReference type="PANTHER" id="PTHR47263:SF1">
    <property type="entry name" value="C2 DOMAIN PROTEIN (AFU_ORTHOLOGUE AFUA_7G02350)"/>
    <property type="match status" value="1"/>
</dbReference>
<dbReference type="Gene3D" id="2.60.40.150">
    <property type="entry name" value="C2 domain"/>
    <property type="match status" value="1"/>
</dbReference>
<evidence type="ECO:0000259" key="3">
    <source>
        <dbReference type="PROSITE" id="PS51258"/>
    </source>
</evidence>
<dbReference type="PANTHER" id="PTHR47263">
    <property type="entry name" value="ADENYLATE CYCLASE ACTIVATION PROTEIN GIT1"/>
    <property type="match status" value="1"/>
</dbReference>
<feature type="region of interest" description="Disordered" evidence="1">
    <location>
        <begin position="1284"/>
        <end position="1303"/>
    </location>
</feature>
<reference evidence="5 6" key="1">
    <citation type="journal article" date="2011" name="PLoS Pathog.">
        <title>Endophytic Life Strategies Decoded by Genome and Transcriptome Analyses of the Mutualistic Root Symbiont Piriformospora indica.</title>
        <authorList>
            <person name="Zuccaro A."/>
            <person name="Lahrmann U."/>
            <person name="Guldener U."/>
            <person name="Langen G."/>
            <person name="Pfiffi S."/>
            <person name="Biedenkopf D."/>
            <person name="Wong P."/>
            <person name="Samans B."/>
            <person name="Grimm C."/>
            <person name="Basiewicz M."/>
            <person name="Murat C."/>
            <person name="Martin F."/>
            <person name="Kogel K.H."/>
        </authorList>
    </citation>
    <scope>NUCLEOTIDE SEQUENCE [LARGE SCALE GENOMIC DNA]</scope>
    <source>
        <strain evidence="5 6">DSM 11827</strain>
    </source>
</reference>
<dbReference type="Proteomes" id="UP000007148">
    <property type="component" value="Unassembled WGS sequence"/>
</dbReference>
<dbReference type="Pfam" id="PF00168">
    <property type="entry name" value="C2"/>
    <property type="match status" value="1"/>
</dbReference>
<dbReference type="SUPFAM" id="SSF49562">
    <property type="entry name" value="C2 domain (Calcium/lipid-binding domain, CaLB)"/>
    <property type="match status" value="1"/>
</dbReference>
<dbReference type="PROSITE" id="PS51259">
    <property type="entry name" value="MHD2"/>
    <property type="match status" value="1"/>
</dbReference>
<dbReference type="Pfam" id="PF06292">
    <property type="entry name" value="MUN"/>
    <property type="match status" value="1"/>
</dbReference>
<evidence type="ECO:0000313" key="6">
    <source>
        <dbReference type="Proteomes" id="UP000007148"/>
    </source>
</evidence>
<dbReference type="PROSITE" id="PS50004">
    <property type="entry name" value="C2"/>
    <property type="match status" value="1"/>
</dbReference>
<dbReference type="OMA" id="VLKSPKW"/>
<evidence type="ECO:0000313" key="5">
    <source>
        <dbReference type="EMBL" id="CCA66490.1"/>
    </source>
</evidence>
<dbReference type="STRING" id="1109443.G4T5B5"/>
<feature type="region of interest" description="Disordered" evidence="1">
    <location>
        <begin position="1221"/>
        <end position="1259"/>
    </location>
</feature>
<evidence type="ECO:0000256" key="1">
    <source>
        <dbReference type="SAM" id="MobiDB-lite"/>
    </source>
</evidence>
<dbReference type="CDD" id="cd04043">
    <property type="entry name" value="C2_Munc13_fungal"/>
    <property type="match status" value="1"/>
</dbReference>
<dbReference type="eggNOG" id="ENOG502QQWJ">
    <property type="taxonomic scope" value="Eukaryota"/>
</dbReference>
<dbReference type="OrthoDB" id="2015333at2759"/>
<evidence type="ECO:0000259" key="2">
    <source>
        <dbReference type="PROSITE" id="PS50004"/>
    </source>
</evidence>
<dbReference type="SMART" id="SM00239">
    <property type="entry name" value="C2"/>
    <property type="match status" value="1"/>
</dbReference>
<dbReference type="EMBL" id="CAFZ01000002">
    <property type="protein sequence ID" value="CCA66490.1"/>
    <property type="molecule type" value="Genomic_DNA"/>
</dbReference>
<organism evidence="5 6">
    <name type="scientific">Serendipita indica (strain DSM 11827)</name>
    <name type="common">Root endophyte fungus</name>
    <name type="synonym">Piriformospora indica</name>
    <dbReference type="NCBI Taxonomy" id="1109443"/>
    <lineage>
        <taxon>Eukaryota</taxon>
        <taxon>Fungi</taxon>
        <taxon>Dikarya</taxon>
        <taxon>Basidiomycota</taxon>
        <taxon>Agaricomycotina</taxon>
        <taxon>Agaricomycetes</taxon>
        <taxon>Sebacinales</taxon>
        <taxon>Serendipitaceae</taxon>
        <taxon>Serendipita</taxon>
    </lineage>
</organism>
<dbReference type="InterPro" id="IPR010439">
    <property type="entry name" value="MUN_dom"/>
</dbReference>